<dbReference type="AlphaFoldDB" id="A0A9X1LXL4"/>
<comment type="caution">
    <text evidence="2">The sequence shown here is derived from an EMBL/GenBank/DDBJ whole genome shotgun (WGS) entry which is preliminary data.</text>
</comment>
<sequence length="454" mass="47459">MGITSPRYGFELVRMAGDADTLESAGREYQRMGSRMTWTADELSKLANATKYKSKAVDTARESAGELSGELKKAAERYSGTGPVLVEYSIGLRDAQRVVNPLVEPILVAFDRHASAVSDREDAEWAAGDTLNAMSWSPDTTQGDVDTAEQDASDARATERARAAELEDLWESFESGCSTWLDAYNRAVHDLQEAYDASGISDNPWEDFFDGLAGVLTVIGTIAVIIAIVATGPIALIALAVATVAALATLVIHVSMMAAGSHRVNGWDIAFDLVALVPFGGGVVKALKGGTRFFPALISAAGGSTATRSVLNVGRNAVEDGLRTIAGAGGVNGGQAARAANAGGIADRFLSESTGSWGRGAWNAIRSGGAKLDGTLLSMSERVGSAWPTSGSARIVATRWAQEAGTAGWLQGVNVFNFSYGLEQSVSAIASPFGIDIPTLSDLPGLDNPLARPL</sequence>
<dbReference type="RefSeq" id="WP_229385607.1">
    <property type="nucleotide sequence ID" value="NZ_JAGTTN010000006.1"/>
</dbReference>
<reference evidence="2" key="1">
    <citation type="submission" date="2021-04" db="EMBL/GenBank/DDBJ databases">
        <title>Microbacterium tenobrionis sp. nov. and Microbacterium allomyrinae sp. nov., isolated from larvae of Tenobrio molitor and Allomyrina dichotoma, respectively.</title>
        <authorList>
            <person name="Lee S.D."/>
        </authorList>
    </citation>
    <scope>NUCLEOTIDE SEQUENCE</scope>
    <source>
        <strain evidence="2">BWT-G7</strain>
    </source>
</reference>
<proteinExistence type="predicted"/>
<evidence type="ECO:0000313" key="2">
    <source>
        <dbReference type="EMBL" id="MCC2033603.1"/>
    </source>
</evidence>
<dbReference type="Proteomes" id="UP001139354">
    <property type="component" value="Unassembled WGS sequence"/>
</dbReference>
<keyword evidence="3" id="KW-1185">Reference proteome</keyword>
<gene>
    <name evidence="2" type="ORF">KEC57_15550</name>
</gene>
<feature type="transmembrane region" description="Helical" evidence="1">
    <location>
        <begin position="234"/>
        <end position="254"/>
    </location>
</feature>
<dbReference type="EMBL" id="JAGTTN010000006">
    <property type="protein sequence ID" value="MCC2033603.1"/>
    <property type="molecule type" value="Genomic_DNA"/>
</dbReference>
<name>A0A9X1LXL4_9MICO</name>
<evidence type="ECO:0000313" key="3">
    <source>
        <dbReference type="Proteomes" id="UP001139354"/>
    </source>
</evidence>
<keyword evidence="1" id="KW-0472">Membrane</keyword>
<feature type="transmembrane region" description="Helical" evidence="1">
    <location>
        <begin position="208"/>
        <end position="228"/>
    </location>
</feature>
<keyword evidence="1" id="KW-0812">Transmembrane</keyword>
<protein>
    <submittedName>
        <fullName evidence="2">Uncharacterized protein</fullName>
    </submittedName>
</protein>
<accession>A0A9X1LXL4</accession>
<organism evidence="2 3">
    <name type="scientific">Microbacterium allomyrinae</name>
    <dbReference type="NCBI Taxonomy" id="2830666"/>
    <lineage>
        <taxon>Bacteria</taxon>
        <taxon>Bacillati</taxon>
        <taxon>Actinomycetota</taxon>
        <taxon>Actinomycetes</taxon>
        <taxon>Micrococcales</taxon>
        <taxon>Microbacteriaceae</taxon>
        <taxon>Microbacterium</taxon>
    </lineage>
</organism>
<evidence type="ECO:0000256" key="1">
    <source>
        <dbReference type="SAM" id="Phobius"/>
    </source>
</evidence>
<keyword evidence="1" id="KW-1133">Transmembrane helix</keyword>